<dbReference type="InterPro" id="IPR002686">
    <property type="entry name" value="Transposase_17"/>
</dbReference>
<evidence type="ECO:0000313" key="2">
    <source>
        <dbReference type="EMBL" id="AFZ13806.1"/>
    </source>
</evidence>
<dbReference type="InterPro" id="IPR052715">
    <property type="entry name" value="RAYT_transposase"/>
</dbReference>
<dbReference type="AlphaFoldDB" id="K9W0R5"/>
<dbReference type="GO" id="GO:0004803">
    <property type="term" value="F:transposase activity"/>
    <property type="evidence" value="ECO:0007669"/>
    <property type="project" value="InterPro"/>
</dbReference>
<evidence type="ECO:0000259" key="1">
    <source>
        <dbReference type="SMART" id="SM01321"/>
    </source>
</evidence>
<name>K9W0R5_9CYAN</name>
<dbReference type="RefSeq" id="WP_015203914.1">
    <property type="nucleotide sequence ID" value="NC_019753.1"/>
</dbReference>
<dbReference type="SMART" id="SM01321">
    <property type="entry name" value="Y1_Tnp"/>
    <property type="match status" value="1"/>
</dbReference>
<dbReference type="EMBL" id="CP003620">
    <property type="protein sequence ID" value="AFZ13806.1"/>
    <property type="molecule type" value="Genomic_DNA"/>
</dbReference>
<dbReference type="GO" id="GO:0006313">
    <property type="term" value="P:DNA transposition"/>
    <property type="evidence" value="ECO:0007669"/>
    <property type="project" value="InterPro"/>
</dbReference>
<sequence length="149" mass="17920">MSFKKQLPRLEKPQSSYFVTFVTWERLELSPAARQVVLNACEFFHNQRYYLFSGVVMPDHVHLLIQPFIKVEHEFWSIGSILHSIKSYSAKQIPNVMLHIGKVWQDGRYEQMIKDEKEFQNKWEYIRQNPVKDGLSKTPEEYPFFWESF</sequence>
<reference evidence="2 3" key="1">
    <citation type="submission" date="2012-06" db="EMBL/GenBank/DDBJ databases">
        <title>Finished chromosome of genome of Crinalium epipsammum PCC 9333.</title>
        <authorList>
            <consortium name="US DOE Joint Genome Institute"/>
            <person name="Gugger M."/>
            <person name="Coursin T."/>
            <person name="Rippka R."/>
            <person name="Tandeau De Marsac N."/>
            <person name="Huntemann M."/>
            <person name="Wei C.-L."/>
            <person name="Han J."/>
            <person name="Detter J.C."/>
            <person name="Han C."/>
            <person name="Tapia R."/>
            <person name="Davenport K."/>
            <person name="Daligault H."/>
            <person name="Erkkila T."/>
            <person name="Gu W."/>
            <person name="Munk A.C.C."/>
            <person name="Teshima H."/>
            <person name="Xu Y."/>
            <person name="Chain P."/>
            <person name="Chen A."/>
            <person name="Krypides N."/>
            <person name="Mavromatis K."/>
            <person name="Markowitz V."/>
            <person name="Szeto E."/>
            <person name="Ivanova N."/>
            <person name="Mikhailova N."/>
            <person name="Ovchinnikova G."/>
            <person name="Pagani I."/>
            <person name="Pati A."/>
            <person name="Goodwin L."/>
            <person name="Peters L."/>
            <person name="Pitluck S."/>
            <person name="Woyke T."/>
            <person name="Kerfeld C."/>
        </authorList>
    </citation>
    <scope>NUCLEOTIDE SEQUENCE [LARGE SCALE GENOMIC DNA]</scope>
    <source>
        <strain evidence="2 3">PCC 9333</strain>
    </source>
</reference>
<dbReference type="eggNOG" id="COG1943">
    <property type="taxonomic scope" value="Bacteria"/>
</dbReference>
<feature type="domain" description="Transposase IS200-like" evidence="1">
    <location>
        <begin position="12"/>
        <end position="129"/>
    </location>
</feature>
<dbReference type="STRING" id="1173022.Cri9333_2967"/>
<dbReference type="PANTHER" id="PTHR36966">
    <property type="entry name" value="REP-ASSOCIATED TYROSINE TRANSPOSASE"/>
    <property type="match status" value="1"/>
</dbReference>
<accession>K9W0R5</accession>
<dbReference type="NCBIfam" id="NF047646">
    <property type="entry name" value="REP_Tyr_transpos"/>
    <property type="match status" value="1"/>
</dbReference>
<gene>
    <name evidence="2" type="ORF">Cri9333_2967</name>
</gene>
<dbReference type="Gene3D" id="3.30.70.1290">
    <property type="entry name" value="Transposase IS200-like"/>
    <property type="match status" value="1"/>
</dbReference>
<dbReference type="GO" id="GO:0043565">
    <property type="term" value="F:sequence-specific DNA binding"/>
    <property type="evidence" value="ECO:0007669"/>
    <property type="project" value="TreeGrafter"/>
</dbReference>
<protein>
    <recommendedName>
        <fullName evidence="1">Transposase IS200-like domain-containing protein</fullName>
    </recommendedName>
</protein>
<dbReference type="Proteomes" id="UP000010472">
    <property type="component" value="Chromosome"/>
</dbReference>
<dbReference type="OrthoDB" id="9788881at2"/>
<proteinExistence type="predicted"/>
<evidence type="ECO:0000313" key="3">
    <source>
        <dbReference type="Proteomes" id="UP000010472"/>
    </source>
</evidence>
<dbReference type="InterPro" id="IPR036515">
    <property type="entry name" value="Transposase_17_sf"/>
</dbReference>
<keyword evidence="3" id="KW-1185">Reference proteome</keyword>
<dbReference type="Pfam" id="PF01797">
    <property type="entry name" value="Y1_Tnp"/>
    <property type="match status" value="1"/>
</dbReference>
<dbReference type="KEGG" id="cep:Cri9333_2967"/>
<organism evidence="2 3">
    <name type="scientific">Crinalium epipsammum PCC 9333</name>
    <dbReference type="NCBI Taxonomy" id="1173022"/>
    <lineage>
        <taxon>Bacteria</taxon>
        <taxon>Bacillati</taxon>
        <taxon>Cyanobacteriota</taxon>
        <taxon>Cyanophyceae</taxon>
        <taxon>Gomontiellales</taxon>
        <taxon>Gomontiellaceae</taxon>
        <taxon>Crinalium</taxon>
    </lineage>
</organism>
<dbReference type="SUPFAM" id="SSF143422">
    <property type="entry name" value="Transposase IS200-like"/>
    <property type="match status" value="1"/>
</dbReference>
<dbReference type="HOGENOM" id="CLU_110624_0_0_3"/>
<dbReference type="PATRIC" id="fig|1173022.3.peg.3212"/>
<dbReference type="PANTHER" id="PTHR36966:SF1">
    <property type="entry name" value="REP-ASSOCIATED TYROSINE TRANSPOSASE"/>
    <property type="match status" value="1"/>
</dbReference>